<gene>
    <name evidence="2" type="ORF">MNBD_ALPHA11-1603</name>
</gene>
<proteinExistence type="predicted"/>
<dbReference type="InterPro" id="IPR050228">
    <property type="entry name" value="Carboxylesterase_BioH"/>
</dbReference>
<organism evidence="2">
    <name type="scientific">hydrothermal vent metagenome</name>
    <dbReference type="NCBI Taxonomy" id="652676"/>
    <lineage>
        <taxon>unclassified sequences</taxon>
        <taxon>metagenomes</taxon>
        <taxon>ecological metagenomes</taxon>
    </lineage>
</organism>
<evidence type="ECO:0000259" key="1">
    <source>
        <dbReference type="Pfam" id="PF12146"/>
    </source>
</evidence>
<dbReference type="Gene3D" id="3.40.50.1820">
    <property type="entry name" value="alpha/beta hydrolase"/>
    <property type="match status" value="1"/>
</dbReference>
<evidence type="ECO:0000313" key="2">
    <source>
        <dbReference type="EMBL" id="VAW18950.1"/>
    </source>
</evidence>
<name>A0A3B0TQG9_9ZZZZ</name>
<accession>A0A3B0TQG9</accession>
<dbReference type="InterPro" id="IPR022742">
    <property type="entry name" value="Hydrolase_4"/>
</dbReference>
<dbReference type="Pfam" id="PF12146">
    <property type="entry name" value="Hydrolase_4"/>
    <property type="match status" value="1"/>
</dbReference>
<dbReference type="EMBL" id="UOEQ01000191">
    <property type="protein sequence ID" value="VAW18950.1"/>
    <property type="molecule type" value="Genomic_DNA"/>
</dbReference>
<dbReference type="AlphaFoldDB" id="A0A3B0TQG9"/>
<dbReference type="InterPro" id="IPR029058">
    <property type="entry name" value="AB_hydrolase_fold"/>
</dbReference>
<dbReference type="PANTHER" id="PTHR43194:SF2">
    <property type="entry name" value="PEROXISOMAL MEMBRANE PROTEIN LPX1"/>
    <property type="match status" value="1"/>
</dbReference>
<dbReference type="PANTHER" id="PTHR43194">
    <property type="entry name" value="HYDROLASE ALPHA/BETA FOLD FAMILY"/>
    <property type="match status" value="1"/>
</dbReference>
<dbReference type="InterPro" id="IPR000073">
    <property type="entry name" value="AB_hydrolase_1"/>
</dbReference>
<feature type="domain" description="Serine aminopeptidase S33" evidence="1">
    <location>
        <begin position="1"/>
        <end position="218"/>
    </location>
</feature>
<sequence length="242" mass="26406">GLAASGLQFAEDARFFAKQGFRVIVPDLRGHGMSKIADGVKFSHEDFTIKTMAEDLIAILDKEQVKSTHWVGNSLGGLLAVSILGSNPGRIADLVVFGTSFTMDLPVFLVPAAKILGNLTGRKRHDRQVARLTSPSAKARAIIYNMAQASNRDCVFMIAKNLANYDLVDNAVNSSSAILMLKGQNDTMINQALKITLLEMKNKTNFFLKDIANAGHCANLDQPDIVREEILDFVGGGWVLWD</sequence>
<dbReference type="PRINTS" id="PR00111">
    <property type="entry name" value="ABHYDROLASE"/>
</dbReference>
<protein>
    <recommendedName>
        <fullName evidence="1">Serine aminopeptidase S33 domain-containing protein</fullName>
    </recommendedName>
</protein>
<dbReference type="SUPFAM" id="SSF53474">
    <property type="entry name" value="alpha/beta-Hydrolases"/>
    <property type="match status" value="1"/>
</dbReference>
<reference evidence="2" key="1">
    <citation type="submission" date="2018-06" db="EMBL/GenBank/DDBJ databases">
        <authorList>
            <person name="Zhirakovskaya E."/>
        </authorList>
    </citation>
    <scope>NUCLEOTIDE SEQUENCE</scope>
</reference>
<feature type="non-terminal residue" evidence="2">
    <location>
        <position position="1"/>
    </location>
</feature>